<dbReference type="SUPFAM" id="SSF52540">
    <property type="entry name" value="P-loop containing nucleoside triphosphate hydrolases"/>
    <property type="match status" value="1"/>
</dbReference>
<dbReference type="InterPro" id="IPR027417">
    <property type="entry name" value="P-loop_NTPase"/>
</dbReference>
<dbReference type="Proteomes" id="UP001597304">
    <property type="component" value="Unassembled WGS sequence"/>
</dbReference>
<evidence type="ECO:0000313" key="4">
    <source>
        <dbReference type="EMBL" id="MFD1711203.1"/>
    </source>
</evidence>
<reference evidence="5" key="1">
    <citation type="journal article" date="2019" name="Int. J. Syst. Evol. Microbiol.">
        <title>The Global Catalogue of Microorganisms (GCM) 10K type strain sequencing project: providing services to taxonomists for standard genome sequencing and annotation.</title>
        <authorList>
            <consortium name="The Broad Institute Genomics Platform"/>
            <consortium name="The Broad Institute Genome Sequencing Center for Infectious Disease"/>
            <person name="Wu L."/>
            <person name="Ma J."/>
        </authorList>
    </citation>
    <scope>NUCLEOTIDE SEQUENCE [LARGE SCALE GENOMIC DNA]</scope>
    <source>
        <strain evidence="5">LMG 29247</strain>
    </source>
</reference>
<dbReference type="PANTHER" id="PTHR43158">
    <property type="entry name" value="SKFA PEPTIDE EXPORT ATP-BINDING PROTEIN SKFE"/>
    <property type="match status" value="1"/>
</dbReference>
<dbReference type="Gene3D" id="3.40.50.300">
    <property type="entry name" value="P-loop containing nucleotide triphosphate hydrolases"/>
    <property type="match status" value="1"/>
</dbReference>
<organism evidence="4 5">
    <name type="scientific">Ottowia flava</name>
    <dbReference type="NCBI Taxonomy" id="2675430"/>
    <lineage>
        <taxon>Bacteria</taxon>
        <taxon>Pseudomonadati</taxon>
        <taxon>Pseudomonadota</taxon>
        <taxon>Betaproteobacteria</taxon>
        <taxon>Burkholderiales</taxon>
        <taxon>Comamonadaceae</taxon>
        <taxon>Ottowia</taxon>
    </lineage>
</organism>
<evidence type="ECO:0000313" key="5">
    <source>
        <dbReference type="Proteomes" id="UP001597304"/>
    </source>
</evidence>
<evidence type="ECO:0000259" key="3">
    <source>
        <dbReference type="Pfam" id="PF00005"/>
    </source>
</evidence>
<gene>
    <name evidence="4" type="ORF">ACFSF0_11325</name>
</gene>
<dbReference type="EMBL" id="JBHUEJ010000021">
    <property type="protein sequence ID" value="MFD1711203.1"/>
    <property type="molecule type" value="Genomic_DNA"/>
</dbReference>
<dbReference type="InterPro" id="IPR003439">
    <property type="entry name" value="ABC_transporter-like_ATP-bd"/>
</dbReference>
<accession>A0ABW4KV87</accession>
<proteinExistence type="predicted"/>
<dbReference type="RefSeq" id="WP_187265730.1">
    <property type="nucleotide sequence ID" value="NZ_JBHUEJ010000021.1"/>
</dbReference>
<protein>
    <submittedName>
        <fullName evidence="4">ATP-binding cassette domain-containing protein</fullName>
    </submittedName>
</protein>
<keyword evidence="2 4" id="KW-0067">ATP-binding</keyword>
<keyword evidence="5" id="KW-1185">Reference proteome</keyword>
<dbReference type="PANTHER" id="PTHR43158:SF2">
    <property type="entry name" value="SKFA PEPTIDE EXPORT ATP-BINDING PROTEIN SKFE"/>
    <property type="match status" value="1"/>
</dbReference>
<evidence type="ECO:0000256" key="2">
    <source>
        <dbReference type="ARBA" id="ARBA00022840"/>
    </source>
</evidence>
<sequence length="211" mass="22646">MIVAPLALQVDGLRFAHPGRPLWDGWSHRWPPGVSLVLGGDGAGKSTLLRLLAGTERAQGGRITLAGVDAGQGAPYRAQVAWIDPRQPGLPAQDGLTLARWWQALPARYPGWRAADLQAHIDGWALAPHQDKPFHALSTGTQRKVFMAAALASGAPLTLIDEPDAGLDKASVAYLQQALDALADRTDRIVIVAHYAAWAGVRWQDVVQLPD</sequence>
<keyword evidence="1" id="KW-0547">Nucleotide-binding</keyword>
<dbReference type="Pfam" id="PF00005">
    <property type="entry name" value="ABC_tran"/>
    <property type="match status" value="1"/>
</dbReference>
<name>A0ABW4KV87_9BURK</name>
<evidence type="ECO:0000256" key="1">
    <source>
        <dbReference type="ARBA" id="ARBA00022741"/>
    </source>
</evidence>
<comment type="caution">
    <text evidence="4">The sequence shown here is derived from an EMBL/GenBank/DDBJ whole genome shotgun (WGS) entry which is preliminary data.</text>
</comment>
<dbReference type="GO" id="GO:0005524">
    <property type="term" value="F:ATP binding"/>
    <property type="evidence" value="ECO:0007669"/>
    <property type="project" value="UniProtKB-KW"/>
</dbReference>
<feature type="domain" description="ABC transporter" evidence="3">
    <location>
        <begin position="36"/>
        <end position="164"/>
    </location>
</feature>